<dbReference type="SUPFAM" id="SSF103196">
    <property type="entry name" value="Roadblock/LC7 domain"/>
    <property type="match status" value="1"/>
</dbReference>
<dbReference type="AlphaFoldDB" id="A0A9X4NPN3"/>
<keyword evidence="3" id="KW-1185">Reference proteome</keyword>
<accession>A0A9X4NPN3</accession>
<dbReference type="InterPro" id="IPR004942">
    <property type="entry name" value="Roadblock/LAMTOR2_dom"/>
</dbReference>
<reference evidence="2" key="1">
    <citation type="submission" date="2013-01" db="EMBL/GenBank/DDBJ databases">
        <title>Genome draft of Hydrogenophaga taeniospiralis 2K1.</title>
        <authorList>
            <person name="Gomila M."/>
            <person name="Lalucat J."/>
        </authorList>
    </citation>
    <scope>NUCLEOTIDE SEQUENCE</scope>
    <source>
        <strain evidence="2">CCUG 15921</strain>
    </source>
</reference>
<dbReference type="OrthoDB" id="9854110at2"/>
<comment type="caution">
    <text evidence="2">The sequence shown here is derived from an EMBL/GenBank/DDBJ whole genome shotgun (WGS) entry which is preliminary data.</text>
</comment>
<sequence length="118" mass="12462">MPEIQDILDQITECPGNAGAVLATADGLLMASAGALHGDVAAAAAASLALAGQEALAALGERPWAEQLIWSDTQVWYQTQLRGTHVLLLVSDDHGHAGALRWTARRMAQQLEPSLLQL</sequence>
<dbReference type="Pfam" id="PF03259">
    <property type="entry name" value="Robl_LC7"/>
    <property type="match status" value="1"/>
</dbReference>
<dbReference type="RefSeq" id="WP_068170071.1">
    <property type="nucleotide sequence ID" value="NZ_AOGK01000002.1"/>
</dbReference>
<evidence type="ECO:0000259" key="1">
    <source>
        <dbReference type="SMART" id="SM00960"/>
    </source>
</evidence>
<name>A0A9X4NPN3_9BURK</name>
<evidence type="ECO:0000313" key="3">
    <source>
        <dbReference type="Proteomes" id="UP001152876"/>
    </source>
</evidence>
<feature type="domain" description="Roadblock/LAMTOR2" evidence="1">
    <location>
        <begin position="4"/>
        <end position="91"/>
    </location>
</feature>
<proteinExistence type="predicted"/>
<dbReference type="Proteomes" id="UP001152876">
    <property type="component" value="Unassembled WGS sequence"/>
</dbReference>
<gene>
    <name evidence="2" type="ORF">H010_03467</name>
</gene>
<protein>
    <recommendedName>
        <fullName evidence="1">Roadblock/LAMTOR2 domain-containing protein</fullName>
    </recommendedName>
</protein>
<dbReference type="SMART" id="SM00960">
    <property type="entry name" value="Robl_LC7"/>
    <property type="match status" value="1"/>
</dbReference>
<evidence type="ECO:0000313" key="2">
    <source>
        <dbReference type="EMBL" id="MDG5974294.1"/>
    </source>
</evidence>
<organism evidence="2 3">
    <name type="scientific">Hydrogenophaga taeniospiralis CCUG 15921</name>
    <dbReference type="NCBI Taxonomy" id="1281780"/>
    <lineage>
        <taxon>Bacteria</taxon>
        <taxon>Pseudomonadati</taxon>
        <taxon>Pseudomonadota</taxon>
        <taxon>Betaproteobacteria</taxon>
        <taxon>Burkholderiales</taxon>
        <taxon>Comamonadaceae</taxon>
        <taxon>Hydrogenophaga</taxon>
    </lineage>
</organism>
<dbReference type="EMBL" id="AOGK01000002">
    <property type="protein sequence ID" value="MDG5974294.1"/>
    <property type="molecule type" value="Genomic_DNA"/>
</dbReference>
<dbReference type="Gene3D" id="3.30.450.30">
    <property type="entry name" value="Dynein light chain 2a, cytoplasmic"/>
    <property type="match status" value="1"/>
</dbReference>